<dbReference type="Gene3D" id="3.40.630.10">
    <property type="entry name" value="Zn peptidases"/>
    <property type="match status" value="1"/>
</dbReference>
<dbReference type="SUPFAM" id="SSF53187">
    <property type="entry name" value="Zn-dependent exopeptidases"/>
    <property type="match status" value="1"/>
</dbReference>
<evidence type="ECO:0000256" key="1">
    <source>
        <dbReference type="SAM" id="Phobius"/>
    </source>
</evidence>
<feature type="transmembrane region" description="Helical" evidence="1">
    <location>
        <begin position="164"/>
        <end position="185"/>
    </location>
</feature>
<dbReference type="Pfam" id="PF04389">
    <property type="entry name" value="Peptidase_M28"/>
    <property type="match status" value="1"/>
</dbReference>
<dbReference type="EMBL" id="LGCM01000019">
    <property type="protein sequence ID" value="KPL87470.1"/>
    <property type="molecule type" value="Genomic_DNA"/>
</dbReference>
<dbReference type="EMBL" id="DF967975">
    <property type="protein sequence ID" value="GAP19679.1"/>
    <property type="molecule type" value="Genomic_DNA"/>
</dbReference>
<keyword evidence="3" id="KW-0378">Hydrolase</keyword>
<evidence type="ECO:0000313" key="5">
    <source>
        <dbReference type="Proteomes" id="UP000050501"/>
    </source>
</evidence>
<keyword evidence="1" id="KW-0812">Transmembrane</keyword>
<gene>
    <name evidence="4" type="ORF">ADN01_04785</name>
    <name evidence="3" type="ORF">LSAC_03590</name>
</gene>
<evidence type="ECO:0000313" key="4">
    <source>
        <dbReference type="EMBL" id="KPL87470.1"/>
    </source>
</evidence>
<accession>A0A0M8JQP3</accession>
<name>A0A0M8JQP3_9CHLR</name>
<dbReference type="InterPro" id="IPR007484">
    <property type="entry name" value="Peptidase_M28"/>
</dbReference>
<keyword evidence="5" id="KW-1185">Reference proteome</keyword>
<keyword evidence="1" id="KW-1133">Transmembrane helix</keyword>
<evidence type="ECO:0000259" key="2">
    <source>
        <dbReference type="Pfam" id="PF04389"/>
    </source>
</evidence>
<feature type="domain" description="Peptidase M28" evidence="2">
    <location>
        <begin position="215"/>
        <end position="386"/>
    </location>
</feature>
<reference evidence="3" key="1">
    <citation type="journal article" date="2015" name="Genome Announc.">
        <title>Draft Genome Sequences of Anaerolinea thermolimosa IMO-1, Bellilinea caldifistulae GOMI-1, Leptolinea tardivitalis YMTK-2, Levilinea saccharolytica KIBI-1, Longilinea arvoryzae KOME-1, Previously Described as Members of the Class Anaerolineae (Chloroflexi).</title>
        <authorList>
            <person name="Matsuura N."/>
            <person name="Tourlousse M.D."/>
            <person name="Ohashi A."/>
            <person name="Hugenholtz P."/>
            <person name="Sekiguchi Y."/>
        </authorList>
    </citation>
    <scope>NUCLEOTIDE SEQUENCE</scope>
    <source>
        <strain evidence="3">KIBI-1</strain>
    </source>
</reference>
<sequence length="405" mass="43231">MPLAAAALEVIQHLSVTIGGRGSCTPQERAAAEYTAERMQHLGLRDVRLEPFQTTPHTYTPFLAAFGAGILGFALTALVPHPAATLTGAALALAGGLGMLAELDLRPNWLRALLPTAPSQNAVGILPSAAQPLARRAVICAHVDTHRTPIFYSSLAWYRWFSRLVSAAVGSLFLSALLCLLSGLLGAAWLLWPAGVLAALQLTAAGLCAQALFTPFSPGASDNASGVGVALSLAEHLSRQPLEHTELWWAFTGCEEVGARGFQAFLETHAQSFGTETLYLILDEVGQGRVEYLQRDGLVKKYPTHPRALALAQSAAAALPDIEAAPQVGLAYTDALAATQRGAMALSLNTYQPPMHDADLHWHQMSDQMDHIDPAALERCTQFALRVLHTWDQATPLPPNKGDPP</sequence>
<reference evidence="4 5" key="2">
    <citation type="submission" date="2015-07" db="EMBL/GenBank/DDBJ databases">
        <title>Genome sequence of Levilinea saccharolytica DSM 16555.</title>
        <authorList>
            <person name="Hemp J."/>
            <person name="Ward L.M."/>
            <person name="Pace L.A."/>
            <person name="Fischer W.W."/>
        </authorList>
    </citation>
    <scope>NUCLEOTIDE SEQUENCE [LARGE SCALE GENOMIC DNA]</scope>
    <source>
        <strain evidence="4 5">KIBI-1</strain>
    </source>
</reference>
<keyword evidence="3" id="KW-0645">Protease</keyword>
<dbReference type="GO" id="GO:0004177">
    <property type="term" value="F:aminopeptidase activity"/>
    <property type="evidence" value="ECO:0007669"/>
    <property type="project" value="UniProtKB-KW"/>
</dbReference>
<proteinExistence type="predicted"/>
<organism evidence="3">
    <name type="scientific">Levilinea saccharolytica</name>
    <dbReference type="NCBI Taxonomy" id="229921"/>
    <lineage>
        <taxon>Bacteria</taxon>
        <taxon>Bacillati</taxon>
        <taxon>Chloroflexota</taxon>
        <taxon>Anaerolineae</taxon>
        <taxon>Anaerolineales</taxon>
        <taxon>Anaerolineaceae</taxon>
        <taxon>Levilinea</taxon>
    </lineage>
</organism>
<feature type="transmembrane region" description="Helical" evidence="1">
    <location>
        <begin position="58"/>
        <end position="77"/>
    </location>
</feature>
<dbReference type="Proteomes" id="UP000050501">
    <property type="component" value="Unassembled WGS sequence"/>
</dbReference>
<dbReference type="AlphaFoldDB" id="A0A0M8JQP3"/>
<keyword evidence="1" id="KW-0472">Membrane</keyword>
<evidence type="ECO:0000313" key="3">
    <source>
        <dbReference type="EMBL" id="GAP19679.1"/>
    </source>
</evidence>
<dbReference type="STRING" id="229921.ADN01_04785"/>
<keyword evidence="3" id="KW-0031">Aminopeptidase</keyword>
<protein>
    <submittedName>
        <fullName evidence="3">Predicted aminopeptidases</fullName>
    </submittedName>
</protein>